<dbReference type="Pfam" id="PF00126">
    <property type="entry name" value="HTH_1"/>
    <property type="match status" value="1"/>
</dbReference>
<dbReference type="InterPro" id="IPR050950">
    <property type="entry name" value="HTH-type_LysR_regulators"/>
</dbReference>
<protein>
    <submittedName>
        <fullName evidence="6">LysR family transcriptional regulator</fullName>
    </submittedName>
</protein>
<dbReference type="GO" id="GO:0003700">
    <property type="term" value="F:DNA-binding transcription factor activity"/>
    <property type="evidence" value="ECO:0007669"/>
    <property type="project" value="InterPro"/>
</dbReference>
<feature type="domain" description="HTH lysR-type" evidence="5">
    <location>
        <begin position="14"/>
        <end position="71"/>
    </location>
</feature>
<dbReference type="Proteomes" id="UP000295110">
    <property type="component" value="Unassembled WGS sequence"/>
</dbReference>
<evidence type="ECO:0000256" key="2">
    <source>
        <dbReference type="ARBA" id="ARBA00023015"/>
    </source>
</evidence>
<dbReference type="AlphaFoldDB" id="A0A4R3UN23"/>
<evidence type="ECO:0000259" key="5">
    <source>
        <dbReference type="PROSITE" id="PS50931"/>
    </source>
</evidence>
<name>A0A4R3UN23_ROSSA</name>
<keyword evidence="4" id="KW-0804">Transcription</keyword>
<evidence type="ECO:0000256" key="4">
    <source>
        <dbReference type="ARBA" id="ARBA00023163"/>
    </source>
</evidence>
<dbReference type="Gene3D" id="3.40.190.10">
    <property type="entry name" value="Periplasmic binding protein-like II"/>
    <property type="match status" value="2"/>
</dbReference>
<dbReference type="OrthoDB" id="8839922at2"/>
<dbReference type="InterPro" id="IPR036388">
    <property type="entry name" value="WH-like_DNA-bd_sf"/>
</dbReference>
<dbReference type="PROSITE" id="PS50931">
    <property type="entry name" value="HTH_LYSR"/>
    <property type="match status" value="1"/>
</dbReference>
<dbReference type="PANTHER" id="PTHR30419">
    <property type="entry name" value="HTH-TYPE TRANSCRIPTIONAL REGULATOR YBHD"/>
    <property type="match status" value="1"/>
</dbReference>
<dbReference type="InterPro" id="IPR005119">
    <property type="entry name" value="LysR_subst-bd"/>
</dbReference>
<dbReference type="GO" id="GO:0005829">
    <property type="term" value="C:cytosol"/>
    <property type="evidence" value="ECO:0007669"/>
    <property type="project" value="TreeGrafter"/>
</dbReference>
<sequence>MHDPKANRFVRSHLKTRHLVLLVELGRHGSILHAAQAAHLTQPAASKLLGELEHALGVPLFERLPRGVQPTRYGEVMIRRAGAALAEMDAAYQELMELQSGLSGRVAVGTVMTPSTGLLPEAIKRLKATHSRVQVSITVDTSKLLIQHLRNGELDLVIGRILDAESAAELNFEPLTDEPHSLIVRAGHPLMERENLRLEDLACEAWIMPPHGSILRDRLTALFLSHGLDQPVETVETLALPVITNLLLGSDMLVALPQELVLPYLDAGLLAVLPFDLGLRMDAYGIVTRRQHQLSPGAEATLRTLREVAAERYRRRPEPRS</sequence>
<evidence type="ECO:0000313" key="7">
    <source>
        <dbReference type="Proteomes" id="UP000295110"/>
    </source>
</evidence>
<keyword evidence="3" id="KW-0238">DNA-binding</keyword>
<dbReference type="PRINTS" id="PR00039">
    <property type="entry name" value="HTHLYSR"/>
</dbReference>
<dbReference type="GO" id="GO:0003677">
    <property type="term" value="F:DNA binding"/>
    <property type="evidence" value="ECO:0007669"/>
    <property type="project" value="UniProtKB-KW"/>
</dbReference>
<dbReference type="InterPro" id="IPR000847">
    <property type="entry name" value="LysR_HTH_N"/>
</dbReference>
<evidence type="ECO:0000313" key="6">
    <source>
        <dbReference type="EMBL" id="TCU91843.1"/>
    </source>
</evidence>
<comment type="similarity">
    <text evidence="1">Belongs to the LysR transcriptional regulatory family.</text>
</comment>
<proteinExistence type="inferred from homology"/>
<dbReference type="RefSeq" id="WP_132574156.1">
    <property type="nucleotide sequence ID" value="NZ_CBCSGL010000024.1"/>
</dbReference>
<evidence type="ECO:0000256" key="3">
    <source>
        <dbReference type="ARBA" id="ARBA00023125"/>
    </source>
</evidence>
<gene>
    <name evidence="6" type="ORF">EV671_102411</name>
</gene>
<evidence type="ECO:0000256" key="1">
    <source>
        <dbReference type="ARBA" id="ARBA00009437"/>
    </source>
</evidence>
<dbReference type="Gene3D" id="1.10.10.10">
    <property type="entry name" value="Winged helix-like DNA-binding domain superfamily/Winged helix DNA-binding domain"/>
    <property type="match status" value="1"/>
</dbReference>
<dbReference type="SUPFAM" id="SSF53850">
    <property type="entry name" value="Periplasmic binding protein-like II"/>
    <property type="match status" value="1"/>
</dbReference>
<accession>A0A4R3UN23</accession>
<keyword evidence="2" id="KW-0805">Transcription regulation</keyword>
<dbReference type="PANTHER" id="PTHR30419:SF8">
    <property type="entry name" value="NITROGEN ASSIMILATION TRANSCRIPTIONAL ACTIVATOR-RELATED"/>
    <property type="match status" value="1"/>
</dbReference>
<dbReference type="Pfam" id="PF03466">
    <property type="entry name" value="LysR_substrate"/>
    <property type="match status" value="1"/>
</dbReference>
<dbReference type="SUPFAM" id="SSF46785">
    <property type="entry name" value="Winged helix' DNA-binding domain"/>
    <property type="match status" value="1"/>
</dbReference>
<dbReference type="EMBL" id="SMBU01000024">
    <property type="protein sequence ID" value="TCU91843.1"/>
    <property type="molecule type" value="Genomic_DNA"/>
</dbReference>
<keyword evidence="7" id="KW-1185">Reference proteome</keyword>
<comment type="caution">
    <text evidence="6">The sequence shown here is derived from an EMBL/GenBank/DDBJ whole genome shotgun (WGS) entry which is preliminary data.</text>
</comment>
<organism evidence="6 7">
    <name type="scientific">Roseateles saccharophilus</name>
    <name type="common">Pseudomonas saccharophila</name>
    <dbReference type="NCBI Taxonomy" id="304"/>
    <lineage>
        <taxon>Bacteria</taxon>
        <taxon>Pseudomonadati</taxon>
        <taxon>Pseudomonadota</taxon>
        <taxon>Betaproteobacteria</taxon>
        <taxon>Burkholderiales</taxon>
        <taxon>Sphaerotilaceae</taxon>
        <taxon>Roseateles</taxon>
    </lineage>
</organism>
<dbReference type="InterPro" id="IPR036390">
    <property type="entry name" value="WH_DNA-bd_sf"/>
</dbReference>
<reference evidence="6 7" key="1">
    <citation type="submission" date="2019-03" db="EMBL/GenBank/DDBJ databases">
        <title>Genomic Encyclopedia of Type Strains, Phase IV (KMG-IV): sequencing the most valuable type-strain genomes for metagenomic binning, comparative biology and taxonomic classification.</title>
        <authorList>
            <person name="Goeker M."/>
        </authorList>
    </citation>
    <scope>NUCLEOTIDE SEQUENCE [LARGE SCALE GENOMIC DNA]</scope>
    <source>
        <strain evidence="6 7">DSM 654</strain>
    </source>
</reference>